<evidence type="ECO:0000256" key="1">
    <source>
        <dbReference type="ARBA" id="ARBA00004123"/>
    </source>
</evidence>
<sequence length="190" mass="21083">MVLVTVDMSKEIEYKSLVVDSSGIRHAVLCHVILGCLRVQELLRKPTSPLMPFPALLPRLTNVLPPAKINLLAKYHSEHGVSSSFTSLGIDGTGIWPMQDTFGELGSLVTKLLSSFDFLRASFGIIDPLELCRNWSLASVVGLRIEPWKGTATFRRNFNLFLSAKSFSIVEFCNAGYIFALSAFLYILNK</sequence>
<evidence type="ECO:0000256" key="2">
    <source>
        <dbReference type="ARBA" id="ARBA00023242"/>
    </source>
</evidence>
<dbReference type="Proteomes" id="UP001370490">
    <property type="component" value="Unassembled WGS sequence"/>
</dbReference>
<keyword evidence="6" id="KW-1185">Reference proteome</keyword>
<evidence type="ECO:0000256" key="3">
    <source>
        <dbReference type="SAM" id="Phobius"/>
    </source>
</evidence>
<dbReference type="AlphaFoldDB" id="A0AAN8V792"/>
<reference evidence="5 6" key="1">
    <citation type="submission" date="2023-12" db="EMBL/GenBank/DDBJ databases">
        <title>A high-quality genome assembly for Dillenia turbinata (Dilleniales).</title>
        <authorList>
            <person name="Chanderbali A."/>
        </authorList>
    </citation>
    <scope>NUCLEOTIDE SEQUENCE [LARGE SCALE GENOMIC DNA]</scope>
    <source>
        <strain evidence="5">LSX21</strain>
        <tissue evidence="5">Leaf</tissue>
    </source>
</reference>
<comment type="subcellular location">
    <subcellularLocation>
        <location evidence="1">Nucleus</location>
    </subcellularLocation>
</comment>
<keyword evidence="3" id="KW-0812">Transmembrane</keyword>
<feature type="transmembrane region" description="Helical" evidence="3">
    <location>
        <begin position="167"/>
        <end position="188"/>
    </location>
</feature>
<dbReference type="Pfam" id="PF12174">
    <property type="entry name" value="RST"/>
    <property type="match status" value="1"/>
</dbReference>
<comment type="caution">
    <text evidence="5">The sequence shown here is derived from an EMBL/GenBank/DDBJ whole genome shotgun (WGS) entry which is preliminary data.</text>
</comment>
<keyword evidence="3" id="KW-1133">Transmembrane helix</keyword>
<dbReference type="EMBL" id="JBAMMX010000018">
    <property type="protein sequence ID" value="KAK6922543.1"/>
    <property type="molecule type" value="Genomic_DNA"/>
</dbReference>
<evidence type="ECO:0000313" key="6">
    <source>
        <dbReference type="Proteomes" id="UP001370490"/>
    </source>
</evidence>
<dbReference type="GO" id="GO:0005634">
    <property type="term" value="C:nucleus"/>
    <property type="evidence" value="ECO:0007669"/>
    <property type="project" value="UniProtKB-SubCell"/>
</dbReference>
<evidence type="ECO:0000259" key="4">
    <source>
        <dbReference type="Pfam" id="PF12174"/>
    </source>
</evidence>
<dbReference type="InterPro" id="IPR022003">
    <property type="entry name" value="RST"/>
</dbReference>
<protein>
    <submittedName>
        <fullName evidence="5">RST domain</fullName>
    </submittedName>
</protein>
<evidence type="ECO:0000313" key="5">
    <source>
        <dbReference type="EMBL" id="KAK6922543.1"/>
    </source>
</evidence>
<keyword evidence="3" id="KW-0472">Membrane</keyword>
<accession>A0AAN8V792</accession>
<proteinExistence type="predicted"/>
<name>A0AAN8V792_9MAGN</name>
<organism evidence="5 6">
    <name type="scientific">Dillenia turbinata</name>
    <dbReference type="NCBI Taxonomy" id="194707"/>
    <lineage>
        <taxon>Eukaryota</taxon>
        <taxon>Viridiplantae</taxon>
        <taxon>Streptophyta</taxon>
        <taxon>Embryophyta</taxon>
        <taxon>Tracheophyta</taxon>
        <taxon>Spermatophyta</taxon>
        <taxon>Magnoliopsida</taxon>
        <taxon>eudicotyledons</taxon>
        <taxon>Gunneridae</taxon>
        <taxon>Pentapetalae</taxon>
        <taxon>Dilleniales</taxon>
        <taxon>Dilleniaceae</taxon>
        <taxon>Dillenia</taxon>
    </lineage>
</organism>
<gene>
    <name evidence="5" type="ORF">RJ641_010847</name>
</gene>
<keyword evidence="2" id="KW-0539">Nucleus</keyword>
<feature type="domain" description="RST" evidence="4">
    <location>
        <begin position="45"/>
        <end position="79"/>
    </location>
</feature>